<evidence type="ECO:0000256" key="2">
    <source>
        <dbReference type="ARBA" id="ARBA00022723"/>
    </source>
</evidence>
<name>A0A938YE23_9ACTN</name>
<dbReference type="GO" id="GO:0016787">
    <property type="term" value="F:hydrolase activity"/>
    <property type="evidence" value="ECO:0007669"/>
    <property type="project" value="UniProtKB-KW"/>
</dbReference>
<evidence type="ECO:0000313" key="5">
    <source>
        <dbReference type="Proteomes" id="UP000663792"/>
    </source>
</evidence>
<dbReference type="RefSeq" id="WP_205261078.1">
    <property type="nucleotide sequence ID" value="NZ_JAERWK010000016.1"/>
</dbReference>
<keyword evidence="2" id="KW-0479">Metal-binding</keyword>
<comment type="similarity">
    <text evidence="1">Belongs to the FAH family.</text>
</comment>
<dbReference type="Pfam" id="PF01557">
    <property type="entry name" value="FAA_hydrolase"/>
    <property type="match status" value="1"/>
</dbReference>
<organism evidence="4 5">
    <name type="scientific">Nakamurella leprariae</name>
    <dbReference type="NCBI Taxonomy" id="2803911"/>
    <lineage>
        <taxon>Bacteria</taxon>
        <taxon>Bacillati</taxon>
        <taxon>Actinomycetota</taxon>
        <taxon>Actinomycetes</taxon>
        <taxon>Nakamurellales</taxon>
        <taxon>Nakamurellaceae</taxon>
        <taxon>Nakamurella</taxon>
    </lineage>
</organism>
<keyword evidence="5" id="KW-1185">Reference proteome</keyword>
<dbReference type="GO" id="GO:0046872">
    <property type="term" value="F:metal ion binding"/>
    <property type="evidence" value="ECO:0007669"/>
    <property type="project" value="UniProtKB-KW"/>
</dbReference>
<dbReference type="Gene3D" id="3.90.850.10">
    <property type="entry name" value="Fumarylacetoacetase-like, C-terminal domain"/>
    <property type="match status" value="1"/>
</dbReference>
<dbReference type="InterPro" id="IPR036663">
    <property type="entry name" value="Fumarylacetoacetase_C_sf"/>
</dbReference>
<reference evidence="4" key="1">
    <citation type="submission" date="2021-01" db="EMBL/GenBank/DDBJ databases">
        <title>YIM 132084 draft genome.</title>
        <authorList>
            <person name="An D."/>
        </authorList>
    </citation>
    <scope>NUCLEOTIDE SEQUENCE</scope>
    <source>
        <strain evidence="4">YIM 132084</strain>
    </source>
</reference>
<dbReference type="SUPFAM" id="SSF56529">
    <property type="entry name" value="FAH"/>
    <property type="match status" value="1"/>
</dbReference>
<evidence type="ECO:0000256" key="1">
    <source>
        <dbReference type="ARBA" id="ARBA00010211"/>
    </source>
</evidence>
<accession>A0A938YE23</accession>
<dbReference type="Proteomes" id="UP000663792">
    <property type="component" value="Unassembled WGS sequence"/>
</dbReference>
<evidence type="ECO:0000313" key="4">
    <source>
        <dbReference type="EMBL" id="MBM9468124.1"/>
    </source>
</evidence>
<gene>
    <name evidence="4" type="ORF">JL106_12630</name>
</gene>
<comment type="caution">
    <text evidence="4">The sequence shown here is derived from an EMBL/GenBank/DDBJ whole genome shotgun (WGS) entry which is preliminary data.</text>
</comment>
<evidence type="ECO:0000259" key="3">
    <source>
        <dbReference type="Pfam" id="PF01557"/>
    </source>
</evidence>
<feature type="domain" description="Fumarylacetoacetase-like C-terminal" evidence="3">
    <location>
        <begin position="81"/>
        <end position="288"/>
    </location>
</feature>
<protein>
    <submittedName>
        <fullName evidence="4">Fumarylacetoacetate hydrolase family protein</fullName>
    </submittedName>
</protein>
<dbReference type="AlphaFoldDB" id="A0A938YE23"/>
<dbReference type="InterPro" id="IPR011234">
    <property type="entry name" value="Fumarylacetoacetase-like_C"/>
</dbReference>
<dbReference type="PANTHER" id="PTHR42796">
    <property type="entry name" value="FUMARYLACETOACETATE HYDROLASE DOMAIN-CONTAINING PROTEIN 2A-RELATED"/>
    <property type="match status" value="1"/>
</dbReference>
<dbReference type="EMBL" id="JAERWK010000016">
    <property type="protein sequence ID" value="MBM9468124.1"/>
    <property type="molecule type" value="Genomic_DNA"/>
</dbReference>
<keyword evidence="4" id="KW-0378">Hydrolase</keyword>
<sequence length="289" mass="30891">MKLALFDGNRLGVVVDDDHSIVDVSEVVDTSDRDPLTAGWWRALCRDWADLRERVAGLAAEGTRIPVDQVRLDAPALAPSKVLAAASNYRAHVQEMHDVQERTLGTVHSWMMEFDVFLKSPSSLTAPAGPIVLPAEVVSAGQEIHHESELVIVVGAGGKDIPESEALGAVFGFTAGLDITVRSPADRSRRKSYDTFSPLGPWIRIRDDDFDGNDLDITLTVDGQVRQSVNTTDLITPVARIVSYASSIMTLHPGDLIFTGAPPGVGPINAGETLVTTISGIGTMTTAVA</sequence>
<dbReference type="InterPro" id="IPR051121">
    <property type="entry name" value="FAH"/>
</dbReference>
<dbReference type="GO" id="GO:0044281">
    <property type="term" value="P:small molecule metabolic process"/>
    <property type="evidence" value="ECO:0007669"/>
    <property type="project" value="UniProtKB-ARBA"/>
</dbReference>
<dbReference type="PANTHER" id="PTHR42796:SF4">
    <property type="entry name" value="FUMARYLACETOACETATE HYDROLASE DOMAIN-CONTAINING PROTEIN 2A"/>
    <property type="match status" value="1"/>
</dbReference>
<proteinExistence type="inferred from homology"/>